<dbReference type="EMBL" id="KZ293675">
    <property type="protein sequence ID" value="PBK88071.1"/>
    <property type="molecule type" value="Genomic_DNA"/>
</dbReference>
<organism evidence="2 3">
    <name type="scientific">Armillaria gallica</name>
    <name type="common">Bulbous honey fungus</name>
    <name type="synonym">Armillaria bulbosa</name>
    <dbReference type="NCBI Taxonomy" id="47427"/>
    <lineage>
        <taxon>Eukaryota</taxon>
        <taxon>Fungi</taxon>
        <taxon>Dikarya</taxon>
        <taxon>Basidiomycota</taxon>
        <taxon>Agaricomycotina</taxon>
        <taxon>Agaricomycetes</taxon>
        <taxon>Agaricomycetidae</taxon>
        <taxon>Agaricales</taxon>
        <taxon>Marasmiineae</taxon>
        <taxon>Physalacriaceae</taxon>
        <taxon>Armillaria</taxon>
    </lineage>
</organism>
<gene>
    <name evidence="2" type="ORF">ARMGADRAFT_441352</name>
</gene>
<keyword evidence="1" id="KW-0472">Membrane</keyword>
<dbReference type="Proteomes" id="UP000217790">
    <property type="component" value="Unassembled WGS sequence"/>
</dbReference>
<evidence type="ECO:0000313" key="3">
    <source>
        <dbReference type="Proteomes" id="UP000217790"/>
    </source>
</evidence>
<keyword evidence="1" id="KW-1133">Transmembrane helix</keyword>
<feature type="transmembrane region" description="Helical" evidence="1">
    <location>
        <begin position="5"/>
        <end position="22"/>
    </location>
</feature>
<accession>A0A2H3CYG7</accession>
<proteinExistence type="predicted"/>
<evidence type="ECO:0000256" key="1">
    <source>
        <dbReference type="SAM" id="Phobius"/>
    </source>
</evidence>
<dbReference type="OrthoDB" id="2918978at2759"/>
<dbReference type="InParanoid" id="A0A2H3CYG7"/>
<evidence type="ECO:0000313" key="2">
    <source>
        <dbReference type="EMBL" id="PBK88071.1"/>
    </source>
</evidence>
<name>A0A2H3CYG7_ARMGA</name>
<keyword evidence="1" id="KW-0812">Transmembrane</keyword>
<keyword evidence="3" id="KW-1185">Reference proteome</keyword>
<dbReference type="AlphaFoldDB" id="A0A2H3CYG7"/>
<dbReference type="OMA" id="IDEEPPN"/>
<sequence>MVLPVVLLYPTTIIILTIAMIVPTDEMPLVHSAALAALSHFSIISVPAAISGDLAWYLLHASRYMRWRLDIHIEGDWETLLSATNSLAHADRRFRIDTTDSPRYTLLVYTSDIQNPTGIDLIDEEPPNINEPPSQRRVDYCKVFFNCGLVGTHNFLYVQPDDIPLLPFQPLLHRRMHAYNSPRIVESHGERKTRMSHDVAAIESYLATDPKREPWLIHSNRRRPFLQFLTDICTALPHAIPVVARYLALLPPGYALLSSAPKPPLFDAYLPLTKIPVAARRVPDSFCWTVDSREAAEQSEQRSALAQSQLLLSAIHDLSIRIRALGYACYLTGPGDVPWYILGYSGLPVDSRIHFAVIPVNGDSDAATLRKLLCKEGLLVKHRGGGYVFSKRVEHARWCCRVTIEQASLPPDVEVGVTMDGIPVYSPAHLVFNELSECARLADKPMKKGLEGGRKENQLLRIISGLKAFGRAKMDLRSAIVDVEKREIFDRLVVETCASHPGLTDDFAAVGFQEVLAKVDDTMCLSAI</sequence>
<reference evidence="3" key="1">
    <citation type="journal article" date="2017" name="Nat. Ecol. Evol.">
        <title>Genome expansion and lineage-specific genetic innovations in the forest pathogenic fungi Armillaria.</title>
        <authorList>
            <person name="Sipos G."/>
            <person name="Prasanna A.N."/>
            <person name="Walter M.C."/>
            <person name="O'Connor E."/>
            <person name="Balint B."/>
            <person name="Krizsan K."/>
            <person name="Kiss B."/>
            <person name="Hess J."/>
            <person name="Varga T."/>
            <person name="Slot J."/>
            <person name="Riley R."/>
            <person name="Boka B."/>
            <person name="Rigling D."/>
            <person name="Barry K."/>
            <person name="Lee J."/>
            <person name="Mihaltcheva S."/>
            <person name="LaButti K."/>
            <person name="Lipzen A."/>
            <person name="Waldron R."/>
            <person name="Moloney N.M."/>
            <person name="Sperisen C."/>
            <person name="Kredics L."/>
            <person name="Vagvoelgyi C."/>
            <person name="Patrignani A."/>
            <person name="Fitzpatrick D."/>
            <person name="Nagy I."/>
            <person name="Doyle S."/>
            <person name="Anderson J.B."/>
            <person name="Grigoriev I.V."/>
            <person name="Gueldener U."/>
            <person name="Muensterkoetter M."/>
            <person name="Nagy L.G."/>
        </authorList>
    </citation>
    <scope>NUCLEOTIDE SEQUENCE [LARGE SCALE GENOMIC DNA]</scope>
    <source>
        <strain evidence="3">Ar21-2</strain>
    </source>
</reference>
<protein>
    <submittedName>
        <fullName evidence="2">Uncharacterized protein</fullName>
    </submittedName>
</protein>
<feature type="transmembrane region" description="Helical" evidence="1">
    <location>
        <begin position="34"/>
        <end position="59"/>
    </location>
</feature>